<dbReference type="STRING" id="515635.Dtur_0833"/>
<dbReference type="InParanoid" id="B8E031"/>
<dbReference type="Pfam" id="PF06107">
    <property type="entry name" value="DUF951"/>
    <property type="match status" value="1"/>
</dbReference>
<dbReference type="KEGG" id="dtu:Dtur_0833"/>
<dbReference type="Proteomes" id="UP000007719">
    <property type="component" value="Chromosome"/>
</dbReference>
<evidence type="ECO:0000313" key="1">
    <source>
        <dbReference type="EMBL" id="ACK42114.1"/>
    </source>
</evidence>
<organism evidence="1 2">
    <name type="scientific">Dictyoglomus turgidum (strain DSM 6724 / Z-1310)</name>
    <dbReference type="NCBI Taxonomy" id="515635"/>
    <lineage>
        <taxon>Bacteria</taxon>
        <taxon>Pseudomonadati</taxon>
        <taxon>Dictyoglomota</taxon>
        <taxon>Dictyoglomia</taxon>
        <taxon>Dictyoglomales</taxon>
        <taxon>Dictyoglomaceae</taxon>
        <taxon>Dictyoglomus</taxon>
    </lineage>
</organism>
<dbReference type="FunCoup" id="B8E031">
    <property type="interactions" value="5"/>
</dbReference>
<dbReference type="OrthoDB" id="9802710at2"/>
<protein>
    <recommendedName>
        <fullName evidence="3">DUF951 domain-containing protein</fullName>
    </recommendedName>
</protein>
<evidence type="ECO:0000313" key="2">
    <source>
        <dbReference type="Proteomes" id="UP000007719"/>
    </source>
</evidence>
<accession>B8E031</accession>
<keyword evidence="2" id="KW-1185">Reference proteome</keyword>
<dbReference type="PANTHER" id="PTHR38455">
    <property type="entry name" value="HYPOTHETICAL CYTOSOLIC PROTEIN"/>
    <property type="match status" value="1"/>
</dbReference>
<name>B8E031_DICTD</name>
<reference evidence="2" key="1">
    <citation type="journal article" date="2016" name="Front. Microbiol.">
        <title>The complete genome sequence of hyperthermophile Dictyoglomus turgidum DSM 6724 reveals a specialized carbohydrate fermentor.</title>
        <authorList>
            <person name="Brumm P.J."/>
            <person name="Gowda K."/>
            <person name="Robb F.T."/>
            <person name="Mead D.A."/>
        </authorList>
    </citation>
    <scope>NUCLEOTIDE SEQUENCE [LARGE SCALE GENOMIC DNA]</scope>
    <source>
        <strain evidence="2">DSM 6724 / Z-1310</strain>
    </source>
</reference>
<dbReference type="HOGENOM" id="CLU_180138_0_0_0"/>
<evidence type="ECO:0008006" key="3">
    <source>
        <dbReference type="Google" id="ProtNLM"/>
    </source>
</evidence>
<dbReference type="RefSeq" id="WP_012583198.1">
    <property type="nucleotide sequence ID" value="NC_011661.1"/>
</dbReference>
<dbReference type="InterPro" id="IPR009296">
    <property type="entry name" value="DUF951"/>
</dbReference>
<proteinExistence type="predicted"/>
<dbReference type="EMBL" id="CP001251">
    <property type="protein sequence ID" value="ACK42114.1"/>
    <property type="molecule type" value="Genomic_DNA"/>
</dbReference>
<dbReference type="PANTHER" id="PTHR38455:SF1">
    <property type="entry name" value="DUF951 DOMAIN-CONTAINING PROTEIN"/>
    <property type="match status" value="1"/>
</dbReference>
<dbReference type="AlphaFoldDB" id="B8E031"/>
<dbReference type="EnsemblBacteria" id="ACK42114">
    <property type="protein sequence ID" value="ACK42114"/>
    <property type="gene ID" value="Dtur_0833"/>
</dbReference>
<dbReference type="eggNOG" id="COG4481">
    <property type="taxonomic scope" value="Bacteria"/>
</dbReference>
<gene>
    <name evidence="1" type="ordered locus">Dtur_0833</name>
</gene>
<sequence>MIDKIQVGDILELPKKHPCGGNRWIVLFSGVDIKLKCEKCGRIVMLPRIEVRRKAKKVGEVNLEELLKYE</sequence>